<organism evidence="1 2">
    <name type="scientific">Scortum barcoo</name>
    <name type="common">barcoo grunter</name>
    <dbReference type="NCBI Taxonomy" id="214431"/>
    <lineage>
        <taxon>Eukaryota</taxon>
        <taxon>Metazoa</taxon>
        <taxon>Chordata</taxon>
        <taxon>Craniata</taxon>
        <taxon>Vertebrata</taxon>
        <taxon>Euteleostomi</taxon>
        <taxon>Actinopterygii</taxon>
        <taxon>Neopterygii</taxon>
        <taxon>Teleostei</taxon>
        <taxon>Neoteleostei</taxon>
        <taxon>Acanthomorphata</taxon>
        <taxon>Eupercaria</taxon>
        <taxon>Centrarchiformes</taxon>
        <taxon>Terapontoidei</taxon>
        <taxon>Terapontidae</taxon>
        <taxon>Scortum</taxon>
    </lineage>
</organism>
<feature type="non-terminal residue" evidence="1">
    <location>
        <position position="1"/>
    </location>
</feature>
<accession>A0ACB8WWR0</accession>
<dbReference type="EMBL" id="CM041536">
    <property type="protein sequence ID" value="KAI3371722.1"/>
    <property type="molecule type" value="Genomic_DNA"/>
</dbReference>
<protein>
    <submittedName>
        <fullName evidence="1">Uncharacterized protein</fullName>
    </submittedName>
</protein>
<dbReference type="Proteomes" id="UP000831701">
    <property type="component" value="Chromosome 6"/>
</dbReference>
<comment type="caution">
    <text evidence="1">The sequence shown here is derived from an EMBL/GenBank/DDBJ whole genome shotgun (WGS) entry which is preliminary data.</text>
</comment>
<reference evidence="1" key="1">
    <citation type="submission" date="2022-04" db="EMBL/GenBank/DDBJ databases">
        <title>Jade perch genome.</title>
        <authorList>
            <person name="Chao B."/>
        </authorList>
    </citation>
    <scope>NUCLEOTIDE SEQUENCE</scope>
    <source>
        <strain evidence="1">CB-2022</strain>
    </source>
</reference>
<evidence type="ECO:0000313" key="1">
    <source>
        <dbReference type="EMBL" id="KAI3371722.1"/>
    </source>
</evidence>
<proteinExistence type="predicted"/>
<evidence type="ECO:0000313" key="2">
    <source>
        <dbReference type="Proteomes" id="UP000831701"/>
    </source>
</evidence>
<sequence length="72" mass="7932">HAVNEIASPRLCCFKFSPGGIPGSRITNIVKTHSRCPDKGFVVTTVKGIKICVRQSQDWAQEAFEKLQISMA</sequence>
<keyword evidence="2" id="KW-1185">Reference proteome</keyword>
<name>A0ACB8WWR0_9TELE</name>
<gene>
    <name evidence="1" type="ORF">L3Q82_024293</name>
</gene>